<dbReference type="Proteomes" id="UP000320048">
    <property type="component" value="Unassembled WGS sequence"/>
</dbReference>
<dbReference type="Pfam" id="PF00107">
    <property type="entry name" value="ADH_zinc_N"/>
    <property type="match status" value="1"/>
</dbReference>
<dbReference type="AlphaFoldDB" id="A0A537J867"/>
<evidence type="ECO:0000259" key="5">
    <source>
        <dbReference type="Pfam" id="PF00107"/>
    </source>
</evidence>
<feature type="domain" description="Alcohol dehydrogenase-like C-terminal" evidence="5">
    <location>
        <begin position="235"/>
        <end position="327"/>
    </location>
</feature>
<comment type="similarity">
    <text evidence="4">Belongs to the zinc-containing alcohol dehydrogenase family.</text>
</comment>
<dbReference type="Gene3D" id="3.40.50.720">
    <property type="entry name" value="NAD(P)-binding Rossmann-like Domain"/>
    <property type="match status" value="1"/>
</dbReference>
<gene>
    <name evidence="7" type="ORF">E6H04_10360</name>
</gene>
<dbReference type="PANTHER" id="PTHR43401:SF2">
    <property type="entry name" value="L-THREONINE 3-DEHYDROGENASE"/>
    <property type="match status" value="1"/>
</dbReference>
<dbReference type="InterPro" id="IPR013149">
    <property type="entry name" value="ADH-like_C"/>
</dbReference>
<proteinExistence type="inferred from homology"/>
<evidence type="ECO:0000259" key="6">
    <source>
        <dbReference type="Pfam" id="PF08240"/>
    </source>
</evidence>
<sequence>MFFFRRSRTTRRSSEAGALMKGLQFTAEWAPRRDYTVSEFERRTGKAVTGASVWRHPHVHLAEVEEPPLGPKDVRVRPRACGVCGSDVHFYETDGDGYIRYPGLTKFPVVIGHEFSGEVVETGKDVRDLRVGDLVTVEEMIWCGECVPCRNGWPNQCLNLEEIGFTIDGAMADQLVVGAKYCWPINALAEVYGSQEAACEAGALCEPTSVAYNGMFVRAEGFKPGGVVAVYGTGPIGFAAIALARAAGASRVIAFEVSPVRQALARQVGADEVHNPLELAAAGSSPHEAVRQASAGAGADMAVEAAGAPGRTIPEMEASLAIGGKVV</sequence>
<evidence type="ECO:0000313" key="8">
    <source>
        <dbReference type="Proteomes" id="UP000320048"/>
    </source>
</evidence>
<dbReference type="EMBL" id="VBAO01000276">
    <property type="protein sequence ID" value="TMI79552.1"/>
    <property type="molecule type" value="Genomic_DNA"/>
</dbReference>
<evidence type="ECO:0000256" key="2">
    <source>
        <dbReference type="ARBA" id="ARBA00022833"/>
    </source>
</evidence>
<dbReference type="GO" id="GO:0008270">
    <property type="term" value="F:zinc ion binding"/>
    <property type="evidence" value="ECO:0007669"/>
    <property type="project" value="InterPro"/>
</dbReference>
<dbReference type="Gene3D" id="3.90.180.10">
    <property type="entry name" value="Medium-chain alcohol dehydrogenases, catalytic domain"/>
    <property type="match status" value="1"/>
</dbReference>
<dbReference type="InterPro" id="IPR050129">
    <property type="entry name" value="Zn_alcohol_dh"/>
</dbReference>
<keyword evidence="2 4" id="KW-0862">Zinc</keyword>
<accession>A0A537J867</accession>
<dbReference type="PROSITE" id="PS00059">
    <property type="entry name" value="ADH_ZINC"/>
    <property type="match status" value="1"/>
</dbReference>
<organism evidence="7 8">
    <name type="scientific">Candidatus Segetimicrobium genomatis</name>
    <dbReference type="NCBI Taxonomy" id="2569760"/>
    <lineage>
        <taxon>Bacteria</taxon>
        <taxon>Bacillati</taxon>
        <taxon>Candidatus Sysuimicrobiota</taxon>
        <taxon>Candidatus Sysuimicrobiia</taxon>
        <taxon>Candidatus Sysuimicrobiales</taxon>
        <taxon>Candidatus Segetimicrobiaceae</taxon>
        <taxon>Candidatus Segetimicrobium</taxon>
    </lineage>
</organism>
<feature type="non-terminal residue" evidence="7">
    <location>
        <position position="327"/>
    </location>
</feature>
<keyword evidence="3" id="KW-0560">Oxidoreductase</keyword>
<dbReference type="PANTHER" id="PTHR43401">
    <property type="entry name" value="L-THREONINE 3-DEHYDROGENASE"/>
    <property type="match status" value="1"/>
</dbReference>
<evidence type="ECO:0000256" key="4">
    <source>
        <dbReference type="RuleBase" id="RU361277"/>
    </source>
</evidence>
<comment type="caution">
    <text evidence="7">The sequence shown here is derived from an EMBL/GenBank/DDBJ whole genome shotgun (WGS) entry which is preliminary data.</text>
</comment>
<evidence type="ECO:0000313" key="7">
    <source>
        <dbReference type="EMBL" id="TMI79552.1"/>
    </source>
</evidence>
<comment type="cofactor">
    <cofactor evidence="4">
        <name>Zn(2+)</name>
        <dbReference type="ChEBI" id="CHEBI:29105"/>
    </cofactor>
</comment>
<dbReference type="InterPro" id="IPR011032">
    <property type="entry name" value="GroES-like_sf"/>
</dbReference>
<reference evidence="7 8" key="1">
    <citation type="journal article" date="2019" name="Nat. Microbiol.">
        <title>Mediterranean grassland soil C-N compound turnover is dependent on rainfall and depth, and is mediated by genomically divergent microorganisms.</title>
        <authorList>
            <person name="Diamond S."/>
            <person name="Andeer P.F."/>
            <person name="Li Z."/>
            <person name="Crits-Christoph A."/>
            <person name="Burstein D."/>
            <person name="Anantharaman K."/>
            <person name="Lane K.R."/>
            <person name="Thomas B.C."/>
            <person name="Pan C."/>
            <person name="Northen T.R."/>
            <person name="Banfield J.F."/>
        </authorList>
    </citation>
    <scope>NUCLEOTIDE SEQUENCE [LARGE SCALE GENOMIC DNA]</scope>
    <source>
        <strain evidence="7">NP_7</strain>
    </source>
</reference>
<dbReference type="InterPro" id="IPR036291">
    <property type="entry name" value="NAD(P)-bd_dom_sf"/>
</dbReference>
<dbReference type="GO" id="GO:0016491">
    <property type="term" value="F:oxidoreductase activity"/>
    <property type="evidence" value="ECO:0007669"/>
    <property type="project" value="UniProtKB-KW"/>
</dbReference>
<name>A0A537J867_9BACT</name>
<dbReference type="InterPro" id="IPR013154">
    <property type="entry name" value="ADH-like_N"/>
</dbReference>
<dbReference type="SUPFAM" id="SSF51735">
    <property type="entry name" value="NAD(P)-binding Rossmann-fold domains"/>
    <property type="match status" value="1"/>
</dbReference>
<protein>
    <submittedName>
        <fullName evidence="7">Zinc-binding dehydrogenase</fullName>
    </submittedName>
</protein>
<dbReference type="Pfam" id="PF08240">
    <property type="entry name" value="ADH_N"/>
    <property type="match status" value="1"/>
</dbReference>
<evidence type="ECO:0000256" key="1">
    <source>
        <dbReference type="ARBA" id="ARBA00022723"/>
    </source>
</evidence>
<dbReference type="InterPro" id="IPR002328">
    <property type="entry name" value="ADH_Zn_CS"/>
</dbReference>
<feature type="domain" description="Alcohol dehydrogenase-like N-terminal" evidence="6">
    <location>
        <begin position="70"/>
        <end position="186"/>
    </location>
</feature>
<evidence type="ECO:0000256" key="3">
    <source>
        <dbReference type="ARBA" id="ARBA00023002"/>
    </source>
</evidence>
<keyword evidence="1 4" id="KW-0479">Metal-binding</keyword>
<dbReference type="SUPFAM" id="SSF50129">
    <property type="entry name" value="GroES-like"/>
    <property type="match status" value="1"/>
</dbReference>